<name>A0AAQ3LF00_9BACT</name>
<feature type="binding site" evidence="12">
    <location>
        <begin position="11"/>
        <end position="18"/>
    </location>
    <ligand>
        <name>ATP</name>
        <dbReference type="ChEBI" id="CHEBI:30616"/>
    </ligand>
</feature>
<protein>
    <recommendedName>
        <fullName evidence="3 12">Thymidylate kinase</fullName>
        <ecNumber evidence="2 12">2.7.4.9</ecNumber>
    </recommendedName>
    <alternativeName>
        <fullName evidence="9 12">dTMP kinase</fullName>
    </alternativeName>
</protein>
<evidence type="ECO:0000256" key="8">
    <source>
        <dbReference type="ARBA" id="ARBA00022840"/>
    </source>
</evidence>
<evidence type="ECO:0000256" key="6">
    <source>
        <dbReference type="ARBA" id="ARBA00022741"/>
    </source>
</evidence>
<evidence type="ECO:0000256" key="2">
    <source>
        <dbReference type="ARBA" id="ARBA00012980"/>
    </source>
</evidence>
<evidence type="ECO:0000256" key="3">
    <source>
        <dbReference type="ARBA" id="ARBA00017144"/>
    </source>
</evidence>
<accession>A0AAQ3LF00</accession>
<proteinExistence type="inferred from homology"/>
<keyword evidence="4 12" id="KW-0808">Transferase</keyword>
<evidence type="ECO:0000313" key="15">
    <source>
        <dbReference type="Proteomes" id="UP001304300"/>
    </source>
</evidence>
<evidence type="ECO:0000256" key="5">
    <source>
        <dbReference type="ARBA" id="ARBA00022727"/>
    </source>
</evidence>
<comment type="function">
    <text evidence="11 12">Phosphorylation of dTMP to form dTDP in both de novo and salvage pathways of dTTP synthesis.</text>
</comment>
<evidence type="ECO:0000259" key="13">
    <source>
        <dbReference type="Pfam" id="PF02223"/>
    </source>
</evidence>
<keyword evidence="7 12" id="KW-0418">Kinase</keyword>
<comment type="similarity">
    <text evidence="1 12">Belongs to the thymidylate kinase family.</text>
</comment>
<dbReference type="GO" id="GO:0006235">
    <property type="term" value="P:dTTP biosynthetic process"/>
    <property type="evidence" value="ECO:0007669"/>
    <property type="project" value="UniProtKB-UniRule"/>
</dbReference>
<evidence type="ECO:0000256" key="11">
    <source>
        <dbReference type="ARBA" id="ARBA00057735"/>
    </source>
</evidence>
<dbReference type="Gene3D" id="3.40.50.300">
    <property type="entry name" value="P-loop containing nucleotide triphosphate hydrolases"/>
    <property type="match status" value="1"/>
</dbReference>
<evidence type="ECO:0000313" key="14">
    <source>
        <dbReference type="EMBL" id="WOO40669.1"/>
    </source>
</evidence>
<dbReference type="FunFam" id="3.40.50.300:FF:000225">
    <property type="entry name" value="Thymidylate kinase"/>
    <property type="match status" value="1"/>
</dbReference>
<keyword evidence="15" id="KW-1185">Reference proteome</keyword>
<evidence type="ECO:0000256" key="4">
    <source>
        <dbReference type="ARBA" id="ARBA00022679"/>
    </source>
</evidence>
<dbReference type="RefSeq" id="WP_317832797.1">
    <property type="nucleotide sequence ID" value="NZ_CP136920.1"/>
</dbReference>
<dbReference type="GO" id="GO:0006233">
    <property type="term" value="P:dTDP biosynthetic process"/>
    <property type="evidence" value="ECO:0007669"/>
    <property type="project" value="InterPro"/>
</dbReference>
<comment type="catalytic activity">
    <reaction evidence="10 12">
        <text>dTMP + ATP = dTDP + ADP</text>
        <dbReference type="Rhea" id="RHEA:13517"/>
        <dbReference type="ChEBI" id="CHEBI:30616"/>
        <dbReference type="ChEBI" id="CHEBI:58369"/>
        <dbReference type="ChEBI" id="CHEBI:63528"/>
        <dbReference type="ChEBI" id="CHEBI:456216"/>
        <dbReference type="EC" id="2.7.4.9"/>
    </reaction>
</comment>
<evidence type="ECO:0000256" key="10">
    <source>
        <dbReference type="ARBA" id="ARBA00048743"/>
    </source>
</evidence>
<dbReference type="Pfam" id="PF02223">
    <property type="entry name" value="Thymidylate_kin"/>
    <property type="match status" value="1"/>
</dbReference>
<dbReference type="CDD" id="cd01672">
    <property type="entry name" value="TMPK"/>
    <property type="match status" value="1"/>
</dbReference>
<dbReference type="GO" id="GO:0005524">
    <property type="term" value="F:ATP binding"/>
    <property type="evidence" value="ECO:0007669"/>
    <property type="project" value="UniProtKB-UniRule"/>
</dbReference>
<dbReference type="NCBIfam" id="TIGR00041">
    <property type="entry name" value="DTMP_kinase"/>
    <property type="match status" value="1"/>
</dbReference>
<dbReference type="InterPro" id="IPR039430">
    <property type="entry name" value="Thymidylate_kin-like_dom"/>
</dbReference>
<dbReference type="PANTHER" id="PTHR10344:SF4">
    <property type="entry name" value="UMP-CMP KINASE 2, MITOCHONDRIAL"/>
    <property type="match status" value="1"/>
</dbReference>
<gene>
    <name evidence="12 14" type="primary">tmk</name>
    <name evidence="14" type="ORF">RZN69_18770</name>
</gene>
<dbReference type="AlphaFoldDB" id="A0AAQ3LF00"/>
<sequence length="212" mass="23674">MRGGFLISFEGSEGSGKTTQIKSLAERIEKSGREIITTREPGGTPIGEHIRNLLKYEECASAMCPETELLLFAASRAQLVRELIEPSIEAGKIVLCDRYLDSTTVYQGVARQISADPVQMINRFAVGDRIPDLTVVVDVPAEIGLARAKGRANEKPDRMEQESIDFYESVREGYLILARSLPERFLVVDGTEPPKSITEEIWLELERRFDVS</sequence>
<dbReference type="PANTHER" id="PTHR10344">
    <property type="entry name" value="THYMIDYLATE KINASE"/>
    <property type="match status" value="1"/>
</dbReference>
<dbReference type="InterPro" id="IPR027417">
    <property type="entry name" value="P-loop_NTPase"/>
</dbReference>
<dbReference type="InterPro" id="IPR018094">
    <property type="entry name" value="Thymidylate_kinase"/>
</dbReference>
<keyword evidence="5 12" id="KW-0545">Nucleotide biosynthesis</keyword>
<dbReference type="GO" id="GO:0004798">
    <property type="term" value="F:dTMP kinase activity"/>
    <property type="evidence" value="ECO:0007669"/>
    <property type="project" value="UniProtKB-UniRule"/>
</dbReference>
<reference evidence="14 15" key="1">
    <citation type="submission" date="2023-10" db="EMBL/GenBank/DDBJ databases">
        <title>Rubellicoccus peritrichatus gen. nov., sp. nov., isolated from an algae of coral reef tank.</title>
        <authorList>
            <person name="Luo J."/>
        </authorList>
    </citation>
    <scope>NUCLEOTIDE SEQUENCE [LARGE SCALE GENOMIC DNA]</scope>
    <source>
        <strain evidence="14 15">CR14</strain>
    </source>
</reference>
<evidence type="ECO:0000256" key="9">
    <source>
        <dbReference type="ARBA" id="ARBA00029962"/>
    </source>
</evidence>
<dbReference type="GO" id="GO:0006227">
    <property type="term" value="P:dUDP biosynthetic process"/>
    <property type="evidence" value="ECO:0007669"/>
    <property type="project" value="TreeGrafter"/>
</dbReference>
<dbReference type="SUPFAM" id="SSF52540">
    <property type="entry name" value="P-loop containing nucleoside triphosphate hydrolases"/>
    <property type="match status" value="1"/>
</dbReference>
<dbReference type="GO" id="GO:0005829">
    <property type="term" value="C:cytosol"/>
    <property type="evidence" value="ECO:0007669"/>
    <property type="project" value="TreeGrafter"/>
</dbReference>
<evidence type="ECO:0000256" key="1">
    <source>
        <dbReference type="ARBA" id="ARBA00009776"/>
    </source>
</evidence>
<dbReference type="Proteomes" id="UP001304300">
    <property type="component" value="Chromosome"/>
</dbReference>
<evidence type="ECO:0000256" key="7">
    <source>
        <dbReference type="ARBA" id="ARBA00022777"/>
    </source>
</evidence>
<keyword evidence="6 12" id="KW-0547">Nucleotide-binding</keyword>
<keyword evidence="8 12" id="KW-0067">ATP-binding</keyword>
<dbReference type="EMBL" id="CP136920">
    <property type="protein sequence ID" value="WOO40669.1"/>
    <property type="molecule type" value="Genomic_DNA"/>
</dbReference>
<dbReference type="InterPro" id="IPR018095">
    <property type="entry name" value="Thymidylate_kin_CS"/>
</dbReference>
<dbReference type="HAMAP" id="MF_00165">
    <property type="entry name" value="Thymidylate_kinase"/>
    <property type="match status" value="1"/>
</dbReference>
<dbReference type="PROSITE" id="PS01331">
    <property type="entry name" value="THYMIDYLATE_KINASE"/>
    <property type="match status" value="1"/>
</dbReference>
<organism evidence="14 15">
    <name type="scientific">Rubellicoccus peritrichatus</name>
    <dbReference type="NCBI Taxonomy" id="3080537"/>
    <lineage>
        <taxon>Bacteria</taxon>
        <taxon>Pseudomonadati</taxon>
        <taxon>Verrucomicrobiota</taxon>
        <taxon>Opitutia</taxon>
        <taxon>Puniceicoccales</taxon>
        <taxon>Cerasicoccaceae</taxon>
        <taxon>Rubellicoccus</taxon>
    </lineage>
</organism>
<dbReference type="EC" id="2.7.4.9" evidence="2 12"/>
<feature type="domain" description="Thymidylate kinase-like" evidence="13">
    <location>
        <begin position="9"/>
        <end position="201"/>
    </location>
</feature>
<evidence type="ECO:0000256" key="12">
    <source>
        <dbReference type="HAMAP-Rule" id="MF_00165"/>
    </source>
</evidence>
<dbReference type="KEGG" id="puo:RZN69_18770"/>